<dbReference type="OrthoDB" id="1660139at2759"/>
<sequence length="86" mass="9652">MAATSDYVDLAKVGIEAFALLEGHQRQLNHARTRQVLHNHNHNYGYNNGREVIDCNQAAKKYGGLVIVEHLGKKKPAPQPAIFKLY</sequence>
<protein>
    <submittedName>
        <fullName evidence="1">Uncharacterized protein</fullName>
    </submittedName>
</protein>
<dbReference type="Proteomes" id="UP000237105">
    <property type="component" value="Unassembled WGS sequence"/>
</dbReference>
<accession>A0A2P5CXG6</accession>
<evidence type="ECO:0000313" key="1">
    <source>
        <dbReference type="EMBL" id="PON65675.1"/>
    </source>
</evidence>
<reference evidence="2" key="1">
    <citation type="submission" date="2016-06" db="EMBL/GenBank/DDBJ databases">
        <title>Parallel loss of symbiosis genes in relatives of nitrogen-fixing non-legume Parasponia.</title>
        <authorList>
            <person name="Van Velzen R."/>
            <person name="Holmer R."/>
            <person name="Bu F."/>
            <person name="Rutten L."/>
            <person name="Van Zeijl A."/>
            <person name="Liu W."/>
            <person name="Santuari L."/>
            <person name="Cao Q."/>
            <person name="Sharma T."/>
            <person name="Shen D."/>
            <person name="Roswanjaya Y."/>
            <person name="Wardhani T."/>
            <person name="Kalhor M.S."/>
            <person name="Jansen J."/>
            <person name="Van den Hoogen J."/>
            <person name="Gungor B."/>
            <person name="Hartog M."/>
            <person name="Hontelez J."/>
            <person name="Verver J."/>
            <person name="Yang W.-C."/>
            <person name="Schijlen E."/>
            <person name="Repin R."/>
            <person name="Schilthuizen M."/>
            <person name="Schranz E."/>
            <person name="Heidstra R."/>
            <person name="Miyata K."/>
            <person name="Fedorova E."/>
            <person name="Kohlen W."/>
            <person name="Bisseling T."/>
            <person name="Smit S."/>
            <person name="Geurts R."/>
        </authorList>
    </citation>
    <scope>NUCLEOTIDE SEQUENCE [LARGE SCALE GENOMIC DNA]</scope>
    <source>
        <strain evidence="2">cv. WU1-14</strain>
    </source>
</reference>
<organism evidence="1 2">
    <name type="scientific">Parasponia andersonii</name>
    <name type="common">Sponia andersonii</name>
    <dbReference type="NCBI Taxonomy" id="3476"/>
    <lineage>
        <taxon>Eukaryota</taxon>
        <taxon>Viridiplantae</taxon>
        <taxon>Streptophyta</taxon>
        <taxon>Embryophyta</taxon>
        <taxon>Tracheophyta</taxon>
        <taxon>Spermatophyta</taxon>
        <taxon>Magnoliopsida</taxon>
        <taxon>eudicotyledons</taxon>
        <taxon>Gunneridae</taxon>
        <taxon>Pentapetalae</taxon>
        <taxon>rosids</taxon>
        <taxon>fabids</taxon>
        <taxon>Rosales</taxon>
        <taxon>Cannabaceae</taxon>
        <taxon>Parasponia</taxon>
    </lineage>
</organism>
<comment type="caution">
    <text evidence="1">The sequence shown here is derived from an EMBL/GenBank/DDBJ whole genome shotgun (WGS) entry which is preliminary data.</text>
</comment>
<proteinExistence type="predicted"/>
<gene>
    <name evidence="1" type="ORF">PanWU01x14_114180</name>
</gene>
<dbReference type="PANTHER" id="PTHR33484">
    <property type="entry name" value="BNAC07G33360D PROTEIN"/>
    <property type="match status" value="1"/>
</dbReference>
<dbReference type="AlphaFoldDB" id="A0A2P5CXG6"/>
<name>A0A2P5CXG6_PARAD</name>
<dbReference type="PANTHER" id="PTHR33484:SF13">
    <property type="match status" value="1"/>
</dbReference>
<dbReference type="EMBL" id="JXTB01000085">
    <property type="protein sequence ID" value="PON65675.1"/>
    <property type="molecule type" value="Genomic_DNA"/>
</dbReference>
<evidence type="ECO:0000313" key="2">
    <source>
        <dbReference type="Proteomes" id="UP000237105"/>
    </source>
</evidence>
<keyword evidence="2" id="KW-1185">Reference proteome</keyword>